<dbReference type="EMBL" id="KN839989">
    <property type="protein sequence ID" value="KIJ58098.1"/>
    <property type="molecule type" value="Genomic_DNA"/>
</dbReference>
<protein>
    <submittedName>
        <fullName evidence="2">Uncharacterized protein</fullName>
    </submittedName>
</protein>
<dbReference type="SUPFAM" id="SSF52540">
    <property type="entry name" value="P-loop containing nucleoside triphosphate hydrolases"/>
    <property type="match status" value="1"/>
</dbReference>
<keyword evidence="3" id="KW-1185">Reference proteome</keyword>
<gene>
    <name evidence="2" type="ORF">HYDPIDRAFT_34496</name>
</gene>
<evidence type="ECO:0000256" key="1">
    <source>
        <dbReference type="SAM" id="MobiDB-lite"/>
    </source>
</evidence>
<evidence type="ECO:0000313" key="2">
    <source>
        <dbReference type="EMBL" id="KIJ58098.1"/>
    </source>
</evidence>
<dbReference type="HOGENOM" id="CLU_001324_7_1_1"/>
<reference evidence="2 3" key="1">
    <citation type="submission" date="2014-04" db="EMBL/GenBank/DDBJ databases">
        <title>Evolutionary Origins and Diversification of the Mycorrhizal Mutualists.</title>
        <authorList>
            <consortium name="DOE Joint Genome Institute"/>
            <consortium name="Mycorrhizal Genomics Consortium"/>
            <person name="Kohler A."/>
            <person name="Kuo A."/>
            <person name="Nagy L.G."/>
            <person name="Floudas D."/>
            <person name="Copeland A."/>
            <person name="Barry K.W."/>
            <person name="Cichocki N."/>
            <person name="Veneault-Fourrey C."/>
            <person name="LaButti K."/>
            <person name="Lindquist E.A."/>
            <person name="Lipzen A."/>
            <person name="Lundell T."/>
            <person name="Morin E."/>
            <person name="Murat C."/>
            <person name="Riley R."/>
            <person name="Ohm R."/>
            <person name="Sun H."/>
            <person name="Tunlid A."/>
            <person name="Henrissat B."/>
            <person name="Grigoriev I.V."/>
            <person name="Hibbett D.S."/>
            <person name="Martin F."/>
        </authorList>
    </citation>
    <scope>NUCLEOTIDE SEQUENCE [LARGE SCALE GENOMIC DNA]</scope>
    <source>
        <strain evidence="2 3">MD-312</strain>
    </source>
</reference>
<dbReference type="InterPro" id="IPR027417">
    <property type="entry name" value="P-loop_NTPase"/>
</dbReference>
<feature type="region of interest" description="Disordered" evidence="1">
    <location>
        <begin position="1"/>
        <end position="21"/>
    </location>
</feature>
<evidence type="ECO:0000313" key="3">
    <source>
        <dbReference type="Proteomes" id="UP000053820"/>
    </source>
</evidence>
<dbReference type="Proteomes" id="UP000053820">
    <property type="component" value="Unassembled WGS sequence"/>
</dbReference>
<accession>A0A0C9VXR1</accession>
<name>A0A0C9VXR1_9AGAM</name>
<organism evidence="2 3">
    <name type="scientific">Hydnomerulius pinastri MD-312</name>
    <dbReference type="NCBI Taxonomy" id="994086"/>
    <lineage>
        <taxon>Eukaryota</taxon>
        <taxon>Fungi</taxon>
        <taxon>Dikarya</taxon>
        <taxon>Basidiomycota</taxon>
        <taxon>Agaricomycotina</taxon>
        <taxon>Agaricomycetes</taxon>
        <taxon>Agaricomycetidae</taxon>
        <taxon>Boletales</taxon>
        <taxon>Boletales incertae sedis</taxon>
        <taxon>Leucogyrophana</taxon>
    </lineage>
</organism>
<dbReference type="OrthoDB" id="2986975at2759"/>
<proteinExistence type="predicted"/>
<sequence length="137" mass="14908">MLSEKFAVATKPRKQQGKNDQHAGLPNIIDLAIGMHVMVTFNVEIDLDLTDGARGQIVEIVLDEHETMFSSTDAVIELDYPPAYVLVKMNQTKAKPAGNKQSIAAPPLTPAYAFTDYRSQGQTISHVLTDISTPPTG</sequence>
<dbReference type="AlphaFoldDB" id="A0A0C9VXR1"/>